<dbReference type="Proteomes" id="UP000585050">
    <property type="component" value="Unassembled WGS sequence"/>
</dbReference>
<keyword evidence="4" id="KW-1185">Reference proteome</keyword>
<feature type="domain" description="Bacterial repeat" evidence="2">
    <location>
        <begin position="906"/>
        <end position="977"/>
    </location>
</feature>
<evidence type="ECO:0000313" key="4">
    <source>
        <dbReference type="Proteomes" id="UP000585050"/>
    </source>
</evidence>
<dbReference type="Pfam" id="PF18962">
    <property type="entry name" value="Por_Secre_tail"/>
    <property type="match status" value="1"/>
</dbReference>
<feature type="domain" description="Secretion system C-terminal sorting" evidence="1">
    <location>
        <begin position="992"/>
        <end position="1057"/>
    </location>
</feature>
<organism evidence="3 4">
    <name type="scientific">Flammeovirga agarivorans</name>
    <dbReference type="NCBI Taxonomy" id="2726742"/>
    <lineage>
        <taxon>Bacteria</taxon>
        <taxon>Pseudomonadati</taxon>
        <taxon>Bacteroidota</taxon>
        <taxon>Cytophagia</taxon>
        <taxon>Cytophagales</taxon>
        <taxon>Flammeovirgaceae</taxon>
        <taxon>Flammeovirga</taxon>
    </lineage>
</organism>
<dbReference type="NCBIfam" id="TIGR04183">
    <property type="entry name" value="Por_Secre_tail"/>
    <property type="match status" value="1"/>
</dbReference>
<gene>
    <name evidence="3" type="ORF">HGP29_22930</name>
</gene>
<evidence type="ECO:0000259" key="2">
    <source>
        <dbReference type="Pfam" id="PF18998"/>
    </source>
</evidence>
<dbReference type="AlphaFoldDB" id="A0A7X8SPS8"/>
<evidence type="ECO:0000313" key="3">
    <source>
        <dbReference type="EMBL" id="NLR94075.1"/>
    </source>
</evidence>
<dbReference type="RefSeq" id="WP_168884786.1">
    <property type="nucleotide sequence ID" value="NZ_JABAIL010000009.1"/>
</dbReference>
<feature type="domain" description="Bacterial repeat" evidence="2">
    <location>
        <begin position="314"/>
        <end position="380"/>
    </location>
</feature>
<reference evidence="3 4" key="1">
    <citation type="submission" date="2020-04" db="EMBL/GenBank/DDBJ databases">
        <title>Flammeovirga sp. SR4, a novel species isolated from seawater.</title>
        <authorList>
            <person name="Wang X."/>
        </authorList>
    </citation>
    <scope>NUCLEOTIDE SEQUENCE [LARGE SCALE GENOMIC DNA]</scope>
    <source>
        <strain evidence="3 4">SR4</strain>
    </source>
</reference>
<dbReference type="InterPro" id="IPR026444">
    <property type="entry name" value="Secre_tail"/>
</dbReference>
<feature type="domain" description="Bacterial repeat" evidence="2">
    <location>
        <begin position="826"/>
        <end position="894"/>
    </location>
</feature>
<protein>
    <submittedName>
        <fullName evidence="3">T9SS type A sorting domain-containing protein</fullName>
    </submittedName>
</protein>
<evidence type="ECO:0000259" key="1">
    <source>
        <dbReference type="Pfam" id="PF18962"/>
    </source>
</evidence>
<proteinExistence type="predicted"/>
<feature type="domain" description="Bacterial repeat" evidence="2">
    <location>
        <begin position="753"/>
        <end position="817"/>
    </location>
</feature>
<name>A0A7X8SPS8_9BACT</name>
<accession>A0A7X8SPS8</accession>
<dbReference type="InterPro" id="IPR044060">
    <property type="entry name" value="Bacterial_rp_domain"/>
</dbReference>
<dbReference type="Gene3D" id="2.160.20.110">
    <property type="match status" value="2"/>
</dbReference>
<dbReference type="Pfam" id="PF18998">
    <property type="entry name" value="Flg_new_2"/>
    <property type="match status" value="4"/>
</dbReference>
<dbReference type="EMBL" id="JABAIL010000009">
    <property type="protein sequence ID" value="NLR94075.1"/>
    <property type="molecule type" value="Genomic_DNA"/>
</dbReference>
<sequence length="1058" mass="116893">MIKHLILIICILFFFQTGFSQEKPLEGDGSISNPYQIENVSHLLWLSKAEGDTDDVLNRLEHHYILMADIDLTNVDFVPIGSTETPFKGTFDGRGYTISSLSIDQSSSRYLGLFGVILSGTVHHLQLNNVNVSGERFIGALAGKIDESTIIHHIIAKGTVHGERGIGGIIGEINNKSEVSYIQSFVATSVIDGEKNVGGIAGVIYNKSSISQSYVAADVTGSSSVGPLVGAGHFASSEDKLVSIKESYWDKDITGLNSNEGIADSYGLTTEEFKTEDSFLDLDFENIWKMDTNSDFSETSRPYLSWIGGVFVQVKNENEDWGAVQGEGYYSIGEQISLKAVPNQNVEFVQWELNNEVYSDQPEVNVTVEEHMVFEASFEPAEYLITEISSPRGKVIGDDTLKVTSFETVQLPISPKTAYEIEEVFLNGNSIGTVPYITLSGVSEDIVIEVKYKSIDYQLPEGEGTAESPYVIRTLEELRWFSEGDTTTGIGQGTRWRSHVILDANIYAEETQHWNAGLGFFPIGTESKPFRGHFNGQHYEIHDLVSQREQERYIGLFGYSKDSASIRNLQILNVDFKGDRYVGALLGKADSTNIENIVVSGKVEAERLIGGAVGELNKGSHLSQSASFVDVSVIEGGKNLGGLVGTIYNRSSVNEVYAVGSVENASNSGGLIGNGHKEDVVSVTNAYWDHETTGLTSSHLQEDTFGLSTSAFSDLDNFVGWASSEVNWSILINTKYDQVERPYPFELQKHWINVTANRRDWGVLTGNGRYLEGEKVKIKALTLAGHYFIEWQKNGEFLSTESSVEIVVANHNDEYKAILGADEYIIEVSQSDNGTITPGTSTVFHNDDFTFQIVPDDGYEVDYLLVDQDTILATTEYTFKAVTQSYSFSARFKEYEPTIFIIPAIAGENGSITPLLGEVSEGEDITFDIIPDPGYEIDLVFVGDDNSIDTLETDKTAYAHTFENVWNNYSISATFKKSTISSLDPTDEWINVYPNPFTSEVNILVTKPQSIQIINLTGQVVYQQELTENKTVLSLTSLPRGIYIIKSSESKPVKIQKK</sequence>
<comment type="caution">
    <text evidence="3">The sequence shown here is derived from an EMBL/GenBank/DDBJ whole genome shotgun (WGS) entry which is preliminary data.</text>
</comment>